<evidence type="ECO:0000256" key="6">
    <source>
        <dbReference type="ARBA" id="ARBA00022670"/>
    </source>
</evidence>
<comment type="subcellular location">
    <subcellularLocation>
        <location evidence="3">Cell membrane</location>
        <topology evidence="3">Lipid-anchor</topology>
        <topology evidence="3">GPI-anchor</topology>
    </subcellularLocation>
    <subcellularLocation>
        <location evidence="2">Membrane</location>
        <topology evidence="2">Single-pass type II membrane protein</topology>
    </subcellularLocation>
</comment>
<evidence type="ECO:0000313" key="21">
    <source>
        <dbReference type="Proteomes" id="UP000801492"/>
    </source>
</evidence>
<feature type="signal peptide" evidence="17">
    <location>
        <begin position="1"/>
        <end position="18"/>
    </location>
</feature>
<organism evidence="20 21">
    <name type="scientific">Ignelater luminosus</name>
    <name type="common">Cucubano</name>
    <name type="synonym">Pyrophorus luminosus</name>
    <dbReference type="NCBI Taxonomy" id="2038154"/>
    <lineage>
        <taxon>Eukaryota</taxon>
        <taxon>Metazoa</taxon>
        <taxon>Ecdysozoa</taxon>
        <taxon>Arthropoda</taxon>
        <taxon>Hexapoda</taxon>
        <taxon>Insecta</taxon>
        <taxon>Pterygota</taxon>
        <taxon>Neoptera</taxon>
        <taxon>Endopterygota</taxon>
        <taxon>Coleoptera</taxon>
        <taxon>Polyphaga</taxon>
        <taxon>Elateriformia</taxon>
        <taxon>Elateroidea</taxon>
        <taxon>Elateridae</taxon>
        <taxon>Agrypninae</taxon>
        <taxon>Pyrophorini</taxon>
        <taxon>Ignelater</taxon>
    </lineage>
</organism>
<accession>A0A8K0DMD5</accession>
<dbReference type="InterPro" id="IPR045357">
    <property type="entry name" value="Aminopeptidase_N-like_N"/>
</dbReference>
<evidence type="ECO:0000256" key="14">
    <source>
        <dbReference type="ARBA" id="ARBA00023136"/>
    </source>
</evidence>
<dbReference type="SUPFAM" id="SSF63737">
    <property type="entry name" value="Leukotriene A4 hydrolase N-terminal domain"/>
    <property type="match status" value="1"/>
</dbReference>
<keyword evidence="8" id="KW-0479">Metal-binding</keyword>
<keyword evidence="10" id="KW-0862">Zinc</keyword>
<evidence type="ECO:0000256" key="17">
    <source>
        <dbReference type="SAM" id="SignalP"/>
    </source>
</evidence>
<proteinExistence type="inferred from homology"/>
<name>A0A8K0DMD5_IGNLU</name>
<keyword evidence="14" id="KW-0472">Membrane</keyword>
<evidence type="ECO:0000256" key="8">
    <source>
        <dbReference type="ARBA" id="ARBA00022723"/>
    </source>
</evidence>
<evidence type="ECO:0000256" key="1">
    <source>
        <dbReference type="ARBA" id="ARBA00001947"/>
    </source>
</evidence>
<keyword evidence="21" id="KW-1185">Reference proteome</keyword>
<comment type="caution">
    <text evidence="20">The sequence shown here is derived from an EMBL/GenBank/DDBJ whole genome shotgun (WGS) entry which is preliminary data.</text>
</comment>
<dbReference type="PRINTS" id="PR00756">
    <property type="entry name" value="ALADIPTASE"/>
</dbReference>
<dbReference type="GO" id="GO:0008270">
    <property type="term" value="F:zinc ion binding"/>
    <property type="evidence" value="ECO:0007669"/>
    <property type="project" value="InterPro"/>
</dbReference>
<evidence type="ECO:0000313" key="20">
    <source>
        <dbReference type="EMBL" id="KAF2906007.1"/>
    </source>
</evidence>
<evidence type="ECO:0008006" key="22">
    <source>
        <dbReference type="Google" id="ProtNLM"/>
    </source>
</evidence>
<dbReference type="PANTHER" id="PTHR11533:SF290">
    <property type="entry name" value="AMINOPEPTIDASE"/>
    <property type="match status" value="1"/>
</dbReference>
<evidence type="ECO:0000259" key="18">
    <source>
        <dbReference type="Pfam" id="PF01433"/>
    </source>
</evidence>
<evidence type="ECO:0000256" key="2">
    <source>
        <dbReference type="ARBA" id="ARBA00004606"/>
    </source>
</evidence>
<dbReference type="InterPro" id="IPR001930">
    <property type="entry name" value="Peptidase_M1"/>
</dbReference>
<evidence type="ECO:0000256" key="4">
    <source>
        <dbReference type="ARBA" id="ARBA00010136"/>
    </source>
</evidence>
<keyword evidence="12" id="KW-1133">Transmembrane helix</keyword>
<dbReference type="GO" id="GO:0005615">
    <property type="term" value="C:extracellular space"/>
    <property type="evidence" value="ECO:0007669"/>
    <property type="project" value="TreeGrafter"/>
</dbReference>
<dbReference type="OrthoDB" id="510539at2759"/>
<evidence type="ECO:0000256" key="11">
    <source>
        <dbReference type="ARBA" id="ARBA00022968"/>
    </source>
</evidence>
<dbReference type="GO" id="GO:0043171">
    <property type="term" value="P:peptide catabolic process"/>
    <property type="evidence" value="ECO:0007669"/>
    <property type="project" value="TreeGrafter"/>
</dbReference>
<evidence type="ECO:0000256" key="9">
    <source>
        <dbReference type="ARBA" id="ARBA00022801"/>
    </source>
</evidence>
<evidence type="ECO:0000256" key="16">
    <source>
        <dbReference type="ARBA" id="ARBA00023288"/>
    </source>
</evidence>
<dbReference type="GO" id="GO:0006508">
    <property type="term" value="P:proteolysis"/>
    <property type="evidence" value="ECO:0007669"/>
    <property type="project" value="UniProtKB-KW"/>
</dbReference>
<dbReference type="AlphaFoldDB" id="A0A8K0DMD5"/>
<keyword evidence="7" id="KW-0812">Transmembrane</keyword>
<protein>
    <recommendedName>
        <fullName evidence="22">Aminopeptidase N</fullName>
    </recommendedName>
</protein>
<dbReference type="EMBL" id="VTPC01000274">
    <property type="protein sequence ID" value="KAF2906007.1"/>
    <property type="molecule type" value="Genomic_DNA"/>
</dbReference>
<dbReference type="FunFam" id="2.60.40.1730:FF:000001">
    <property type="entry name" value="Leucyl-cystinyl aminopeptidase"/>
    <property type="match status" value="1"/>
</dbReference>
<keyword evidence="16" id="KW-0449">Lipoprotein</keyword>
<dbReference type="Gene3D" id="2.60.40.1730">
    <property type="entry name" value="tricorn interacting facor f3 domain"/>
    <property type="match status" value="1"/>
</dbReference>
<evidence type="ECO:0000256" key="5">
    <source>
        <dbReference type="ARBA" id="ARBA00022622"/>
    </source>
</evidence>
<keyword evidence="9" id="KW-0378">Hydrolase</keyword>
<sequence>MAIKLAILLFLLVSTIHACPPPLEERSDFRSARDTNYRLPRNIQPIRYEITLEPRLESNLNPPPFTGAVNIELVPTEDTYNITLHTRQLNLTEESIEIIHSSGSKIPITDIKRDYVREFHIFQVDAPLVKNELYNLSIPHYVGTLNSQNAGFYLAKYYDKHGRERRFATTQFQSTSARRAYPSFDEPHMKATFIVNLIRPENFFSIANEEPLYTKTLGNGKAMDVYKETVKMSTYLTAFVVSDYKHTNKTENQRVFADEDSVNDGQAEYALDVGIDILKNLEDYLDVKYPLAKMDQIAIPDDYLSFSAMENWGLVTYKCV</sequence>
<dbReference type="InterPro" id="IPR034016">
    <property type="entry name" value="M1_APN-typ"/>
</dbReference>
<evidence type="ECO:0000256" key="7">
    <source>
        <dbReference type="ARBA" id="ARBA00022692"/>
    </source>
</evidence>
<dbReference type="Proteomes" id="UP000801492">
    <property type="component" value="Unassembled WGS sequence"/>
</dbReference>
<evidence type="ECO:0000256" key="3">
    <source>
        <dbReference type="ARBA" id="ARBA00004609"/>
    </source>
</evidence>
<dbReference type="GO" id="GO:0042277">
    <property type="term" value="F:peptide binding"/>
    <property type="evidence" value="ECO:0007669"/>
    <property type="project" value="TreeGrafter"/>
</dbReference>
<dbReference type="GO" id="GO:0070006">
    <property type="term" value="F:metalloaminopeptidase activity"/>
    <property type="evidence" value="ECO:0007669"/>
    <property type="project" value="TreeGrafter"/>
</dbReference>
<dbReference type="InterPro" id="IPR042097">
    <property type="entry name" value="Aminopeptidase_N-like_N_sf"/>
</dbReference>
<keyword evidence="17" id="KW-0732">Signal</keyword>
<gene>
    <name evidence="20" type="ORF">ILUMI_00169</name>
</gene>
<feature type="chain" id="PRO_5035428656" description="Aminopeptidase N" evidence="17">
    <location>
        <begin position="19"/>
        <end position="320"/>
    </location>
</feature>
<reference evidence="20" key="1">
    <citation type="submission" date="2019-08" db="EMBL/GenBank/DDBJ databases">
        <title>The genome of the North American firefly Photinus pyralis.</title>
        <authorList>
            <consortium name="Photinus pyralis genome working group"/>
            <person name="Fallon T.R."/>
            <person name="Sander Lower S.E."/>
            <person name="Weng J.-K."/>
        </authorList>
    </citation>
    <scope>NUCLEOTIDE SEQUENCE</scope>
    <source>
        <strain evidence="20">TRF0915ILg1</strain>
        <tissue evidence="20">Whole body</tissue>
    </source>
</reference>
<dbReference type="InterPro" id="IPR050344">
    <property type="entry name" value="Peptidase_M1_aminopeptidases"/>
</dbReference>
<comment type="similarity">
    <text evidence="4">Belongs to the peptidase M1 family.</text>
</comment>
<feature type="domain" description="Peptidase M1 membrane alanine aminopeptidase" evidence="18">
    <location>
        <begin position="269"/>
        <end position="318"/>
    </location>
</feature>
<dbReference type="GO" id="GO:0098552">
    <property type="term" value="C:side of membrane"/>
    <property type="evidence" value="ECO:0007669"/>
    <property type="project" value="UniProtKB-KW"/>
</dbReference>
<keyword evidence="6" id="KW-0645">Protease</keyword>
<dbReference type="Pfam" id="PF01433">
    <property type="entry name" value="Peptidase_M1"/>
    <property type="match status" value="1"/>
</dbReference>
<dbReference type="SUPFAM" id="SSF55486">
    <property type="entry name" value="Metalloproteases ('zincins'), catalytic domain"/>
    <property type="match status" value="1"/>
</dbReference>
<keyword evidence="5" id="KW-0336">GPI-anchor</keyword>
<dbReference type="PANTHER" id="PTHR11533">
    <property type="entry name" value="PROTEASE M1 ZINC METALLOPROTEASE"/>
    <property type="match status" value="1"/>
</dbReference>
<dbReference type="CDD" id="cd09601">
    <property type="entry name" value="M1_APN-Q_like"/>
    <property type="match status" value="1"/>
</dbReference>
<keyword evidence="13" id="KW-0482">Metalloprotease</keyword>
<dbReference type="Gene3D" id="3.30.2010.30">
    <property type="match status" value="1"/>
</dbReference>
<dbReference type="Pfam" id="PF17900">
    <property type="entry name" value="Peptidase_M1_N"/>
    <property type="match status" value="1"/>
</dbReference>
<comment type="cofactor">
    <cofactor evidence="1">
        <name>Zn(2+)</name>
        <dbReference type="ChEBI" id="CHEBI:29105"/>
    </cofactor>
</comment>
<evidence type="ECO:0000259" key="19">
    <source>
        <dbReference type="Pfam" id="PF17900"/>
    </source>
</evidence>
<evidence type="ECO:0000256" key="10">
    <source>
        <dbReference type="ARBA" id="ARBA00022833"/>
    </source>
</evidence>
<evidence type="ECO:0000256" key="15">
    <source>
        <dbReference type="ARBA" id="ARBA00023180"/>
    </source>
</evidence>
<dbReference type="InterPro" id="IPR014782">
    <property type="entry name" value="Peptidase_M1_dom"/>
</dbReference>
<feature type="domain" description="Aminopeptidase N-like N-terminal" evidence="19">
    <location>
        <begin position="44"/>
        <end position="236"/>
    </location>
</feature>
<evidence type="ECO:0000256" key="13">
    <source>
        <dbReference type="ARBA" id="ARBA00023049"/>
    </source>
</evidence>
<keyword evidence="15" id="KW-0325">Glycoprotein</keyword>
<evidence type="ECO:0000256" key="12">
    <source>
        <dbReference type="ARBA" id="ARBA00022989"/>
    </source>
</evidence>
<dbReference type="GO" id="GO:0005886">
    <property type="term" value="C:plasma membrane"/>
    <property type="evidence" value="ECO:0007669"/>
    <property type="project" value="UniProtKB-SubCell"/>
</dbReference>
<keyword evidence="11" id="KW-0735">Signal-anchor</keyword>
<dbReference type="GO" id="GO:0005737">
    <property type="term" value="C:cytoplasm"/>
    <property type="evidence" value="ECO:0007669"/>
    <property type="project" value="TreeGrafter"/>
</dbReference>